<dbReference type="GO" id="GO:0016705">
    <property type="term" value="F:oxidoreductase activity, acting on paired donors, with incorporation or reduction of molecular oxygen"/>
    <property type="evidence" value="ECO:0007669"/>
    <property type="project" value="InterPro"/>
</dbReference>
<dbReference type="PANTHER" id="PTHR30137">
    <property type="entry name" value="LUCIFERASE-LIKE MONOOXYGENASE"/>
    <property type="match status" value="1"/>
</dbReference>
<name>A0A0D0Q766_9RHOB</name>
<dbReference type="AlphaFoldDB" id="A0A0D0Q766"/>
<dbReference type="STRING" id="1123501.Wenmar_03146"/>
<evidence type="ECO:0000313" key="4">
    <source>
        <dbReference type="EMBL" id="KIQ68307.1"/>
    </source>
</evidence>
<dbReference type="Proteomes" id="UP000035100">
    <property type="component" value="Unassembled WGS sequence"/>
</dbReference>
<dbReference type="RefSeq" id="WP_018303099.1">
    <property type="nucleotide sequence ID" value="NZ_KB902290.1"/>
</dbReference>
<dbReference type="PANTHER" id="PTHR30137:SF8">
    <property type="entry name" value="BLR5498 PROTEIN"/>
    <property type="match status" value="1"/>
</dbReference>
<protein>
    <submittedName>
        <fullName evidence="4">Reductase</fullName>
    </submittedName>
</protein>
<gene>
    <name evidence="4" type="ORF">Wenmar_03146</name>
</gene>
<reference evidence="4 5" key="1">
    <citation type="submission" date="2013-01" db="EMBL/GenBank/DDBJ databases">
        <authorList>
            <person name="Fiebig A."/>
            <person name="Goeker M."/>
            <person name="Klenk H.-P.P."/>
        </authorList>
    </citation>
    <scope>NUCLEOTIDE SEQUENCE [LARGE SCALE GENOMIC DNA]</scope>
    <source>
        <strain evidence="4 5">DSM 24838</strain>
    </source>
</reference>
<dbReference type="EMBL" id="AONG01000015">
    <property type="protein sequence ID" value="KIQ68307.1"/>
    <property type="molecule type" value="Genomic_DNA"/>
</dbReference>
<dbReference type="InterPro" id="IPR036661">
    <property type="entry name" value="Luciferase-like_sf"/>
</dbReference>
<dbReference type="PATRIC" id="fig|1123501.6.peg.3266"/>
<sequence length="372" mass="42332">MRFSFFHLMPYPDFDTEPHEWPVSTARVDSRRVHDLYHEYVGELLDAEDHGFDWIGCNEHHYSPYGLNPNPNLVASNLAMRSKRANVAVMGNLLPLLNPVRVAEEYAVLDVMSGGRLIAGFLRGIPHEYVGYNVPPSESRSRLREATELILKCWTEDEPFGWEGEHWQFPAVSVWPKPIQKPHPRILMSASNAESAEYVAKMRAIMGITLIKDLGSAREAVEHFRTVSNGYGWEPKADDILVGQQFCLADTDEEAFAHMEKAQAYFHHTLMRPQREAQQLVLQQSRYYQGQDIGDSFQTRLKALRGRSVAEQVEAGSIICGGPESVVRQIRRLQQELGCGILNLTNRVGNMPATVVRRGMELFRDRVRPEFA</sequence>
<evidence type="ECO:0000256" key="1">
    <source>
        <dbReference type="ARBA" id="ARBA00023002"/>
    </source>
</evidence>
<keyword evidence="2" id="KW-0503">Monooxygenase</keyword>
<feature type="domain" description="Luciferase-like" evidence="3">
    <location>
        <begin position="37"/>
        <end position="335"/>
    </location>
</feature>
<dbReference type="SUPFAM" id="SSF51679">
    <property type="entry name" value="Bacterial luciferase-like"/>
    <property type="match status" value="1"/>
</dbReference>
<dbReference type="eggNOG" id="COG2141">
    <property type="taxonomic scope" value="Bacteria"/>
</dbReference>
<dbReference type="OrthoDB" id="9804736at2"/>
<dbReference type="InterPro" id="IPR050766">
    <property type="entry name" value="Bact_Lucif_Oxidored"/>
</dbReference>
<keyword evidence="1" id="KW-0560">Oxidoreductase</keyword>
<dbReference type="InterPro" id="IPR011251">
    <property type="entry name" value="Luciferase-like_dom"/>
</dbReference>
<dbReference type="GO" id="GO:0005829">
    <property type="term" value="C:cytosol"/>
    <property type="evidence" value="ECO:0007669"/>
    <property type="project" value="TreeGrafter"/>
</dbReference>
<accession>A0A0D0Q766</accession>
<proteinExistence type="predicted"/>
<keyword evidence="5" id="KW-1185">Reference proteome</keyword>
<comment type="caution">
    <text evidence="4">The sequence shown here is derived from an EMBL/GenBank/DDBJ whole genome shotgun (WGS) entry which is preliminary data.</text>
</comment>
<dbReference type="GO" id="GO:0004497">
    <property type="term" value="F:monooxygenase activity"/>
    <property type="evidence" value="ECO:0007669"/>
    <property type="project" value="UniProtKB-KW"/>
</dbReference>
<evidence type="ECO:0000259" key="3">
    <source>
        <dbReference type="Pfam" id="PF00296"/>
    </source>
</evidence>
<organism evidence="4 5">
    <name type="scientific">Wenxinia marina DSM 24838</name>
    <dbReference type="NCBI Taxonomy" id="1123501"/>
    <lineage>
        <taxon>Bacteria</taxon>
        <taxon>Pseudomonadati</taxon>
        <taxon>Pseudomonadota</taxon>
        <taxon>Alphaproteobacteria</taxon>
        <taxon>Rhodobacterales</taxon>
        <taxon>Roseobacteraceae</taxon>
        <taxon>Wenxinia</taxon>
    </lineage>
</organism>
<evidence type="ECO:0000256" key="2">
    <source>
        <dbReference type="ARBA" id="ARBA00023033"/>
    </source>
</evidence>
<evidence type="ECO:0000313" key="5">
    <source>
        <dbReference type="Proteomes" id="UP000035100"/>
    </source>
</evidence>
<dbReference type="Pfam" id="PF00296">
    <property type="entry name" value="Bac_luciferase"/>
    <property type="match status" value="1"/>
</dbReference>
<dbReference type="Gene3D" id="3.20.20.30">
    <property type="entry name" value="Luciferase-like domain"/>
    <property type="match status" value="1"/>
</dbReference>